<organism evidence="1 2">
    <name type="scientific">Donghicola tyrosinivorans</name>
    <dbReference type="NCBI Taxonomy" id="1652492"/>
    <lineage>
        <taxon>Bacteria</taxon>
        <taxon>Pseudomonadati</taxon>
        <taxon>Pseudomonadota</taxon>
        <taxon>Alphaproteobacteria</taxon>
        <taxon>Rhodobacterales</taxon>
        <taxon>Roseobacteraceae</taxon>
        <taxon>Donghicola</taxon>
    </lineage>
</organism>
<accession>A0A2T0W8S6</accession>
<dbReference type="AlphaFoldDB" id="A0A2T0W8S6"/>
<evidence type="ECO:0000313" key="1">
    <source>
        <dbReference type="EMBL" id="PRY83046.1"/>
    </source>
</evidence>
<dbReference type="Pfam" id="PF13561">
    <property type="entry name" value="adh_short_C2"/>
    <property type="match status" value="1"/>
</dbReference>
<evidence type="ECO:0000313" key="2">
    <source>
        <dbReference type="Proteomes" id="UP000238392"/>
    </source>
</evidence>
<dbReference type="Proteomes" id="UP000238392">
    <property type="component" value="Unassembled WGS sequence"/>
</dbReference>
<sequence length="259" mass="27486">MLTNKTIIVTGVSSGIGQEVARQVKAAGGKVIGVDRNTPSVDVDAFHQVDLTDEAALDSLIETLKPLKADGLANIAGVPPTAPPEVVVTVNLVALKKLTLGLVDSLADNAAIVNLASLAGLGWEGEVTKIKAAADLTHSDVPAFCAEQGITKDISYFFTKQALVAWTHENRWTWRDRGIRMNAVSPGPVDTPILGDFLETLGERAEEDMRIMDRPGRPTDIAPVVTFLLSDGSVWLRGVNIACDGGMRAHIDATSNGLK</sequence>
<keyword evidence="2" id="KW-1185">Reference proteome</keyword>
<name>A0A2T0W8S6_9RHOB</name>
<dbReference type="InterPro" id="IPR002347">
    <property type="entry name" value="SDR_fam"/>
</dbReference>
<reference evidence="1 2" key="1">
    <citation type="submission" date="2018-03" db="EMBL/GenBank/DDBJ databases">
        <title>Genomic Encyclopedia of Archaeal and Bacterial Type Strains, Phase II (KMG-II): from individual species to whole genera.</title>
        <authorList>
            <person name="Goeker M."/>
        </authorList>
    </citation>
    <scope>NUCLEOTIDE SEQUENCE [LARGE SCALE GENOMIC DNA]</scope>
    <source>
        <strain evidence="1 2">DSM 100212</strain>
    </source>
</reference>
<dbReference type="Pfam" id="PF00106">
    <property type="entry name" value="adh_short"/>
    <property type="match status" value="1"/>
</dbReference>
<dbReference type="SUPFAM" id="SSF51735">
    <property type="entry name" value="NAD(P)-binding Rossmann-fold domains"/>
    <property type="match status" value="1"/>
</dbReference>
<dbReference type="EMBL" id="PVTQ01000036">
    <property type="protein sequence ID" value="PRY83046.1"/>
    <property type="molecule type" value="Genomic_DNA"/>
</dbReference>
<dbReference type="OrthoDB" id="9809287at2"/>
<dbReference type="PANTHER" id="PTHR43975:SF2">
    <property type="entry name" value="EG:BACR7A4.14 PROTEIN-RELATED"/>
    <property type="match status" value="1"/>
</dbReference>
<comment type="caution">
    <text evidence="1">The sequence shown here is derived from an EMBL/GenBank/DDBJ whole genome shotgun (WGS) entry which is preliminary data.</text>
</comment>
<gene>
    <name evidence="1" type="ORF">CLV74_1366</name>
</gene>
<protein>
    <submittedName>
        <fullName evidence="1">NAD(P)-dependent dehydrogenase (Short-subunit alcohol dehydrogenase family)</fullName>
    </submittedName>
</protein>
<dbReference type="PANTHER" id="PTHR43975">
    <property type="entry name" value="ZGC:101858"/>
    <property type="match status" value="1"/>
</dbReference>
<dbReference type="PRINTS" id="PR00081">
    <property type="entry name" value="GDHRDH"/>
</dbReference>
<dbReference type="Gene3D" id="3.40.50.720">
    <property type="entry name" value="NAD(P)-binding Rossmann-like Domain"/>
    <property type="match status" value="1"/>
</dbReference>
<proteinExistence type="predicted"/>
<dbReference type="RefSeq" id="WP_106268991.1">
    <property type="nucleotide sequence ID" value="NZ_PVTQ01000036.1"/>
</dbReference>
<dbReference type="NCBIfam" id="NF009092">
    <property type="entry name" value="PRK12428.1"/>
    <property type="match status" value="1"/>
</dbReference>
<dbReference type="InterPro" id="IPR036291">
    <property type="entry name" value="NAD(P)-bd_dom_sf"/>
</dbReference>